<organism evidence="2 3">
    <name type="scientific">Tegillarca granosa</name>
    <name type="common">Malaysian cockle</name>
    <name type="synonym">Anadara granosa</name>
    <dbReference type="NCBI Taxonomy" id="220873"/>
    <lineage>
        <taxon>Eukaryota</taxon>
        <taxon>Metazoa</taxon>
        <taxon>Spiralia</taxon>
        <taxon>Lophotrochozoa</taxon>
        <taxon>Mollusca</taxon>
        <taxon>Bivalvia</taxon>
        <taxon>Autobranchia</taxon>
        <taxon>Pteriomorphia</taxon>
        <taxon>Arcoida</taxon>
        <taxon>Arcoidea</taxon>
        <taxon>Arcidae</taxon>
        <taxon>Tegillarca</taxon>
    </lineage>
</organism>
<feature type="compositionally biased region" description="Acidic residues" evidence="1">
    <location>
        <begin position="1"/>
        <end position="18"/>
    </location>
</feature>
<proteinExistence type="predicted"/>
<keyword evidence="3" id="KW-1185">Reference proteome</keyword>
<feature type="compositionally biased region" description="Polar residues" evidence="1">
    <location>
        <begin position="25"/>
        <end position="46"/>
    </location>
</feature>
<dbReference type="PANTHER" id="PTHR23276:SF2">
    <property type="entry name" value="PROTEIN PRRC1"/>
    <property type="match status" value="1"/>
</dbReference>
<dbReference type="PANTHER" id="PTHR23276">
    <property type="entry name" value="PROTEIN PRRC1"/>
    <property type="match status" value="1"/>
</dbReference>
<name>A0ABQ9EI63_TEGGR</name>
<dbReference type="InterPro" id="IPR029001">
    <property type="entry name" value="ITPase-like_fam"/>
</dbReference>
<comment type="caution">
    <text evidence="2">The sequence shown here is derived from an EMBL/GenBank/DDBJ whole genome shotgun (WGS) entry which is preliminary data.</text>
</comment>
<evidence type="ECO:0000313" key="2">
    <source>
        <dbReference type="EMBL" id="KAJ8304959.1"/>
    </source>
</evidence>
<dbReference type="SUPFAM" id="SSF52972">
    <property type="entry name" value="ITPase-like"/>
    <property type="match status" value="1"/>
</dbReference>
<sequence>MMEESSDESTEIISNEEAEMAKQLQEATELNKSATEMSGSIQTSISPPAPLPSFMSKPESDTGNQASVPVVAQKSSTPPSANKEEPEKVSSNVSKDVTAPGPVQSPYEASAQIEVPAEMTPTVPQSPIEQGGLFGWFSGNKLVSKVVEKTKSSMESMITTLDPGMKEVIRSGGDVNIAVTSTKESKVGAESQATTAAQPVGFTAGLKGAEERIQNLRQKGSITEQQPIVSIEGFIVELLPDRWYELSCLLLKDPQHRIELQTFSQPSPIPAEYILKAQDSTPSDYPLRWSGLAVTIGQVIEESQPHIGHADWQNALLGVSRRDTLQLAAQTLAFMYKERLPTSFVS</sequence>
<dbReference type="Proteomes" id="UP001217089">
    <property type="component" value="Unassembled WGS sequence"/>
</dbReference>
<feature type="region of interest" description="Disordered" evidence="1">
    <location>
        <begin position="1"/>
        <end position="103"/>
    </location>
</feature>
<dbReference type="Gene3D" id="3.90.950.10">
    <property type="match status" value="1"/>
</dbReference>
<gene>
    <name evidence="2" type="ORF">KUTeg_018542</name>
</gene>
<feature type="compositionally biased region" description="Polar residues" evidence="1">
    <location>
        <begin position="61"/>
        <end position="80"/>
    </location>
</feature>
<reference evidence="2 3" key="1">
    <citation type="submission" date="2022-12" db="EMBL/GenBank/DDBJ databases">
        <title>Chromosome-level genome of Tegillarca granosa.</title>
        <authorList>
            <person name="Kim J."/>
        </authorList>
    </citation>
    <scope>NUCLEOTIDE SEQUENCE [LARGE SCALE GENOMIC DNA]</scope>
    <source>
        <strain evidence="2">Teg-2019</strain>
        <tissue evidence="2">Adductor muscle</tissue>
    </source>
</reference>
<evidence type="ECO:0000313" key="3">
    <source>
        <dbReference type="Proteomes" id="UP001217089"/>
    </source>
</evidence>
<evidence type="ECO:0000256" key="1">
    <source>
        <dbReference type="SAM" id="MobiDB-lite"/>
    </source>
</evidence>
<accession>A0ABQ9EI63</accession>
<dbReference type="EMBL" id="JARBDR010000903">
    <property type="protein sequence ID" value="KAJ8304959.1"/>
    <property type="molecule type" value="Genomic_DNA"/>
</dbReference>
<protein>
    <submittedName>
        <fullName evidence="2">Uncharacterized protein</fullName>
    </submittedName>
</protein>
<dbReference type="InterPro" id="IPR026534">
    <property type="entry name" value="PRRC1"/>
</dbReference>